<dbReference type="STRING" id="284811.Q74ZA7"/>
<keyword evidence="8" id="KW-1185">Reference proteome</keyword>
<sequence>MTDGVTAPAERPAADGARRVDKKAGRRRKRERCQFGKCVSSALKFIGECQFCDGQFCSRHRLMENHTCRGLRTCKEHMRRRNADKLAQEQTVVAKIQI</sequence>
<reference evidence="8" key="2">
    <citation type="journal article" date="2013" name="G3 (Bethesda)">
        <title>Genomes of Ashbya fungi isolated from insects reveal four mating-type loci, numerous translocations, lack of transposons, and distinct gene duplications.</title>
        <authorList>
            <person name="Dietrich F.S."/>
            <person name="Voegeli S."/>
            <person name="Kuo S."/>
            <person name="Philippsen P."/>
        </authorList>
    </citation>
    <scope>GENOME REANNOTATION</scope>
    <source>
        <strain evidence="8">ATCC 10895 / CBS 109.51 / FGSC 9923 / NRRL Y-1056</strain>
    </source>
</reference>
<dbReference type="Pfam" id="PF01428">
    <property type="entry name" value="zf-AN1"/>
    <property type="match status" value="1"/>
</dbReference>
<dbReference type="InterPro" id="IPR000058">
    <property type="entry name" value="Znf_AN1"/>
</dbReference>
<protein>
    <submittedName>
        <fullName evidence="7">AGR296Wp</fullName>
    </submittedName>
</protein>
<dbReference type="Gene3D" id="4.10.1110.10">
    <property type="entry name" value="AN1-like Zinc finger"/>
    <property type="match status" value="1"/>
</dbReference>
<evidence type="ECO:0000256" key="5">
    <source>
        <dbReference type="SAM" id="MobiDB-lite"/>
    </source>
</evidence>
<gene>
    <name evidence="7" type="ORF">AGOS_AGR296W</name>
</gene>
<dbReference type="OrthoDB" id="428577at2759"/>
<evidence type="ECO:0000256" key="4">
    <source>
        <dbReference type="PROSITE-ProRule" id="PRU00449"/>
    </source>
</evidence>
<organism evidence="7 8">
    <name type="scientific">Eremothecium gossypii (strain ATCC 10895 / CBS 109.51 / FGSC 9923 / NRRL Y-1056)</name>
    <name type="common">Yeast</name>
    <name type="synonym">Ashbya gossypii</name>
    <dbReference type="NCBI Taxonomy" id="284811"/>
    <lineage>
        <taxon>Eukaryota</taxon>
        <taxon>Fungi</taxon>
        <taxon>Dikarya</taxon>
        <taxon>Ascomycota</taxon>
        <taxon>Saccharomycotina</taxon>
        <taxon>Saccharomycetes</taxon>
        <taxon>Saccharomycetales</taxon>
        <taxon>Saccharomycetaceae</taxon>
        <taxon>Eremothecium</taxon>
    </lineage>
</organism>
<proteinExistence type="predicted"/>
<dbReference type="InParanoid" id="Q74ZA7"/>
<name>Q74ZA7_EREGS</name>
<feature type="region of interest" description="Disordered" evidence="5">
    <location>
        <begin position="1"/>
        <end position="29"/>
    </location>
</feature>
<dbReference type="OMA" id="KQSHARN"/>
<keyword evidence="3" id="KW-0862">Zinc</keyword>
<dbReference type="SUPFAM" id="SSF118310">
    <property type="entry name" value="AN1-like Zinc finger"/>
    <property type="match status" value="1"/>
</dbReference>
<dbReference type="EMBL" id="AE016820">
    <property type="protein sequence ID" value="AAS54786.1"/>
    <property type="molecule type" value="Genomic_DNA"/>
</dbReference>
<dbReference type="PROSITE" id="PS51039">
    <property type="entry name" value="ZF_AN1"/>
    <property type="match status" value="1"/>
</dbReference>
<evidence type="ECO:0000313" key="7">
    <source>
        <dbReference type="EMBL" id="AAS54786.1"/>
    </source>
</evidence>
<dbReference type="RefSeq" id="NP_986962.1">
    <property type="nucleotide sequence ID" value="NM_212024.1"/>
</dbReference>
<evidence type="ECO:0000313" key="8">
    <source>
        <dbReference type="Proteomes" id="UP000000591"/>
    </source>
</evidence>
<feature type="domain" description="AN1-type" evidence="6">
    <location>
        <begin position="27"/>
        <end position="76"/>
    </location>
</feature>
<dbReference type="HOGENOM" id="CLU_010412_4_3_1"/>
<dbReference type="GO" id="GO:0008270">
    <property type="term" value="F:zinc ion binding"/>
    <property type="evidence" value="ECO:0007669"/>
    <property type="project" value="UniProtKB-KW"/>
</dbReference>
<dbReference type="GO" id="GO:0005737">
    <property type="term" value="C:cytoplasm"/>
    <property type="evidence" value="ECO:0000318"/>
    <property type="project" value="GO_Central"/>
</dbReference>
<evidence type="ECO:0000256" key="1">
    <source>
        <dbReference type="ARBA" id="ARBA00022723"/>
    </source>
</evidence>
<evidence type="ECO:0000256" key="2">
    <source>
        <dbReference type="ARBA" id="ARBA00022771"/>
    </source>
</evidence>
<reference evidence="7 8" key="1">
    <citation type="journal article" date="2004" name="Science">
        <title>The Ashbya gossypii genome as a tool for mapping the ancient Saccharomyces cerevisiae genome.</title>
        <authorList>
            <person name="Dietrich F.S."/>
            <person name="Voegeli S."/>
            <person name="Brachat S."/>
            <person name="Lerch A."/>
            <person name="Gates K."/>
            <person name="Steiner S."/>
            <person name="Mohr C."/>
            <person name="Pohlmann R."/>
            <person name="Luedi P."/>
            <person name="Choi S."/>
            <person name="Wing R.A."/>
            <person name="Flavier A."/>
            <person name="Gaffney T.D."/>
            <person name="Philippsen P."/>
        </authorList>
    </citation>
    <scope>NUCLEOTIDE SEQUENCE [LARGE SCALE GENOMIC DNA]</scope>
    <source>
        <strain evidence="8">ATCC 10895 / CBS 109.51 / FGSC 9923 / NRRL Y-1056</strain>
    </source>
</reference>
<evidence type="ECO:0000256" key="3">
    <source>
        <dbReference type="ARBA" id="ARBA00022833"/>
    </source>
</evidence>
<keyword evidence="1" id="KW-0479">Metal-binding</keyword>
<accession>Q74ZA7</accession>
<dbReference type="GeneID" id="4623265"/>
<keyword evidence="2 4" id="KW-0863">Zinc-finger</keyword>
<feature type="compositionally biased region" description="Basic and acidic residues" evidence="5">
    <location>
        <begin position="12"/>
        <end position="23"/>
    </location>
</feature>
<evidence type="ECO:0000259" key="6">
    <source>
        <dbReference type="PROSITE" id="PS51039"/>
    </source>
</evidence>
<dbReference type="KEGG" id="ago:AGOS_AGR296W"/>
<dbReference type="eggNOG" id="ENOG502SC9R">
    <property type="taxonomic scope" value="Eukaryota"/>
</dbReference>
<dbReference type="SMART" id="SM00154">
    <property type="entry name" value="ZnF_AN1"/>
    <property type="match status" value="1"/>
</dbReference>
<dbReference type="AlphaFoldDB" id="Q74ZA7"/>
<dbReference type="Proteomes" id="UP000000591">
    <property type="component" value="Chromosome VII"/>
</dbReference>
<dbReference type="InterPro" id="IPR035896">
    <property type="entry name" value="AN1-like_Znf"/>
</dbReference>